<keyword evidence="5" id="KW-1185">Reference proteome</keyword>
<feature type="coiled-coil region" evidence="1">
    <location>
        <begin position="234"/>
        <end position="261"/>
    </location>
</feature>
<evidence type="ECO:0000259" key="3">
    <source>
        <dbReference type="Pfam" id="PF25298"/>
    </source>
</evidence>
<organism evidence="4 5">
    <name type="scientific">Leptidea sinapis</name>
    <dbReference type="NCBI Taxonomy" id="189913"/>
    <lineage>
        <taxon>Eukaryota</taxon>
        <taxon>Metazoa</taxon>
        <taxon>Ecdysozoa</taxon>
        <taxon>Arthropoda</taxon>
        <taxon>Hexapoda</taxon>
        <taxon>Insecta</taxon>
        <taxon>Pterygota</taxon>
        <taxon>Neoptera</taxon>
        <taxon>Endopterygota</taxon>
        <taxon>Lepidoptera</taxon>
        <taxon>Glossata</taxon>
        <taxon>Ditrysia</taxon>
        <taxon>Papilionoidea</taxon>
        <taxon>Pieridae</taxon>
        <taxon>Dismorphiinae</taxon>
        <taxon>Leptidea</taxon>
    </lineage>
</organism>
<sequence length="423" mass="46606">MSTSPSRQSRRDPVSPKPSSKARRVLPAREQVEDATTGSGKQRPTYVSENGEQWQIVRKNRKAKNKADALAEKFSTSLEHRLVKVSRPTKCASLRVMGLDDSVTTEELVAAVARGGNCSPAQVKVSPITSGFSGLGTAYITCPVVVAKTLANCSGMGLSAGQGPAAKVGRQITGEIRKELNEISAENSSLRSHISDLNSKQECMEKDILSLKESLEFLHNDHTELKKCSNESASNNLSGQVQFLQDKIDSMEQQSRQCNIELCNVPEKRGENLLSIIESVGTAIKFNIDPKSIFSIHRVPHARNEDNIRPKNIIVKLSSRVTRDNILSAFRMSKGLNTEQLGFTCSSRSIYMNEHLTLKNKCLFRESKAAARKNGCKYIWIRNATILARRSDTSPIFAIKNQNDLSKFTKSISQCSSNTTTTG</sequence>
<evidence type="ECO:0000313" key="5">
    <source>
        <dbReference type="Proteomes" id="UP000324832"/>
    </source>
</evidence>
<dbReference type="AlphaFoldDB" id="A0A5E4PNZ0"/>
<dbReference type="Proteomes" id="UP000324832">
    <property type="component" value="Unassembled WGS sequence"/>
</dbReference>
<accession>A0A5E4PNZ0</accession>
<evidence type="ECO:0000256" key="1">
    <source>
        <dbReference type="SAM" id="Coils"/>
    </source>
</evidence>
<feature type="domain" description="FP protein C-terminal" evidence="3">
    <location>
        <begin position="357"/>
        <end position="408"/>
    </location>
</feature>
<feature type="region of interest" description="Disordered" evidence="2">
    <location>
        <begin position="1"/>
        <end position="49"/>
    </location>
</feature>
<protein>
    <recommendedName>
        <fullName evidence="3">FP protein C-terminal domain-containing protein</fullName>
    </recommendedName>
</protein>
<evidence type="ECO:0000256" key="2">
    <source>
        <dbReference type="SAM" id="MobiDB-lite"/>
    </source>
</evidence>
<reference evidence="4 5" key="1">
    <citation type="submission" date="2017-07" db="EMBL/GenBank/DDBJ databases">
        <authorList>
            <person name="Talla V."/>
            <person name="Backstrom N."/>
        </authorList>
    </citation>
    <scope>NUCLEOTIDE SEQUENCE [LARGE SCALE GENOMIC DNA]</scope>
</reference>
<keyword evidence="1" id="KW-0175">Coiled coil</keyword>
<dbReference type="InterPro" id="IPR004244">
    <property type="entry name" value="Transposase_22"/>
</dbReference>
<dbReference type="PANTHER" id="PTHR11505">
    <property type="entry name" value="L1 TRANSPOSABLE ELEMENT-RELATED"/>
    <property type="match status" value="1"/>
</dbReference>
<dbReference type="EMBL" id="FZQP02000160">
    <property type="protein sequence ID" value="VVC87683.1"/>
    <property type="molecule type" value="Genomic_DNA"/>
</dbReference>
<gene>
    <name evidence="4" type="ORF">LSINAPIS_LOCUS1224</name>
</gene>
<dbReference type="InterPro" id="IPR057251">
    <property type="entry name" value="FP_C"/>
</dbReference>
<dbReference type="Gene3D" id="3.30.70.1820">
    <property type="entry name" value="L1 transposable element, RRM domain"/>
    <property type="match status" value="1"/>
</dbReference>
<evidence type="ECO:0000313" key="4">
    <source>
        <dbReference type="EMBL" id="VVC87683.1"/>
    </source>
</evidence>
<feature type="compositionally biased region" description="Polar residues" evidence="2">
    <location>
        <begin position="34"/>
        <end position="49"/>
    </location>
</feature>
<dbReference type="Pfam" id="PF25298">
    <property type="entry name" value="Baculo_FP_2nd"/>
    <property type="match status" value="1"/>
</dbReference>
<name>A0A5E4PNZ0_9NEOP</name>
<proteinExistence type="predicted"/>